<dbReference type="PANTHER" id="PTHR46109">
    <property type="entry name" value="PROTEIN LIN-28"/>
    <property type="match status" value="1"/>
</dbReference>
<protein>
    <recommendedName>
        <fullName evidence="2">Cold shock-like protein CspA</fullName>
    </recommendedName>
</protein>
<dbReference type="AlphaFoldDB" id="A0A2S0MI56"/>
<evidence type="ECO:0000256" key="5">
    <source>
        <dbReference type="SAM" id="MobiDB-lite"/>
    </source>
</evidence>
<dbReference type="Proteomes" id="UP000239709">
    <property type="component" value="Chromosome"/>
</dbReference>
<evidence type="ECO:0000256" key="4">
    <source>
        <dbReference type="RuleBase" id="RU000408"/>
    </source>
</evidence>
<dbReference type="PRINTS" id="PR00050">
    <property type="entry name" value="COLDSHOCK"/>
</dbReference>
<feature type="region of interest" description="Disordered" evidence="5">
    <location>
        <begin position="66"/>
        <end position="90"/>
    </location>
</feature>
<dbReference type="EMBL" id="CP027666">
    <property type="protein sequence ID" value="AVO35575.1"/>
    <property type="molecule type" value="Genomic_DNA"/>
</dbReference>
<evidence type="ECO:0000313" key="8">
    <source>
        <dbReference type="Proteomes" id="UP000239709"/>
    </source>
</evidence>
<dbReference type="PROSITE" id="PS00352">
    <property type="entry name" value="CSD_1"/>
    <property type="match status" value="1"/>
</dbReference>
<dbReference type="InterPro" id="IPR051373">
    <property type="entry name" value="Lin-28_RNA-binding"/>
</dbReference>
<keyword evidence="3" id="KW-0963">Cytoplasm</keyword>
<evidence type="ECO:0000313" key="7">
    <source>
        <dbReference type="EMBL" id="AVO35575.1"/>
    </source>
</evidence>
<accession>A0A2S0MI56</accession>
<feature type="domain" description="CSD" evidence="6">
    <location>
        <begin position="1"/>
        <end position="66"/>
    </location>
</feature>
<name>A0A2S0MI56_9BURK</name>
<evidence type="ECO:0000256" key="3">
    <source>
        <dbReference type="ARBA" id="ARBA00022490"/>
    </source>
</evidence>
<proteinExistence type="predicted"/>
<evidence type="ECO:0000256" key="2">
    <source>
        <dbReference type="ARBA" id="ARBA00022332"/>
    </source>
</evidence>
<gene>
    <name evidence="7" type="ORF">C6570_16100</name>
</gene>
<dbReference type="GO" id="GO:0003729">
    <property type="term" value="F:mRNA binding"/>
    <property type="evidence" value="ECO:0007669"/>
    <property type="project" value="TreeGrafter"/>
</dbReference>
<dbReference type="GO" id="GO:0031054">
    <property type="term" value="P:pre-miRNA processing"/>
    <property type="evidence" value="ECO:0007669"/>
    <property type="project" value="TreeGrafter"/>
</dbReference>
<sequence length="90" mass="9668">MPVGKVKWFNDLKGFGFIEPDDGGPDVFAHFSAIDMDGFKTLKEGSRVSYEVNEGPKGLLAMRIRSESAEEALPGEAPPASAEAQPPMLS</sequence>
<dbReference type="KEGG" id="otk:C6570_16100"/>
<dbReference type="FunFam" id="2.40.50.140:FF:000006">
    <property type="entry name" value="Cold shock protein CspC"/>
    <property type="match status" value="1"/>
</dbReference>
<dbReference type="SUPFAM" id="SSF50249">
    <property type="entry name" value="Nucleic acid-binding proteins"/>
    <property type="match status" value="1"/>
</dbReference>
<dbReference type="InterPro" id="IPR011129">
    <property type="entry name" value="CSD"/>
</dbReference>
<evidence type="ECO:0000259" key="6">
    <source>
        <dbReference type="PROSITE" id="PS51857"/>
    </source>
</evidence>
<dbReference type="SMART" id="SM00357">
    <property type="entry name" value="CSP"/>
    <property type="match status" value="1"/>
</dbReference>
<organism evidence="7 8">
    <name type="scientific">Ottowia oryzae</name>
    <dbReference type="NCBI Taxonomy" id="2109914"/>
    <lineage>
        <taxon>Bacteria</taxon>
        <taxon>Pseudomonadati</taxon>
        <taxon>Pseudomonadota</taxon>
        <taxon>Betaproteobacteria</taxon>
        <taxon>Burkholderiales</taxon>
        <taxon>Comamonadaceae</taxon>
        <taxon>Ottowia</taxon>
    </lineage>
</organism>
<feature type="compositionally biased region" description="Low complexity" evidence="5">
    <location>
        <begin position="71"/>
        <end position="90"/>
    </location>
</feature>
<evidence type="ECO:0000256" key="1">
    <source>
        <dbReference type="ARBA" id="ARBA00004496"/>
    </source>
</evidence>
<comment type="subcellular location">
    <subcellularLocation>
        <location evidence="1 4">Cytoplasm</location>
    </subcellularLocation>
</comment>
<dbReference type="RefSeq" id="WP_106704121.1">
    <property type="nucleotide sequence ID" value="NZ_CP027666.1"/>
</dbReference>
<dbReference type="CDD" id="cd04458">
    <property type="entry name" value="CSP_CDS"/>
    <property type="match status" value="1"/>
</dbReference>
<dbReference type="OrthoDB" id="9800919at2"/>
<dbReference type="PROSITE" id="PS51857">
    <property type="entry name" value="CSD_2"/>
    <property type="match status" value="1"/>
</dbReference>
<dbReference type="InterPro" id="IPR012340">
    <property type="entry name" value="NA-bd_OB-fold"/>
</dbReference>
<dbReference type="GO" id="GO:0005829">
    <property type="term" value="C:cytosol"/>
    <property type="evidence" value="ECO:0007669"/>
    <property type="project" value="UniProtKB-ARBA"/>
</dbReference>
<dbReference type="InterPro" id="IPR002059">
    <property type="entry name" value="CSP_DNA-bd"/>
</dbReference>
<reference evidence="7 8" key="1">
    <citation type="submission" date="2018-03" db="EMBL/GenBank/DDBJ databases">
        <title>Genome sequencing of Ottowia sp.</title>
        <authorList>
            <person name="Kim S.-J."/>
            <person name="Heo J."/>
            <person name="Kwon S.-W."/>
        </authorList>
    </citation>
    <scope>NUCLEOTIDE SEQUENCE [LARGE SCALE GENOMIC DNA]</scope>
    <source>
        <strain evidence="7 8">KADR8-3</strain>
    </source>
</reference>
<dbReference type="InterPro" id="IPR019844">
    <property type="entry name" value="CSD_CS"/>
</dbReference>
<dbReference type="Gene3D" id="2.40.50.140">
    <property type="entry name" value="Nucleic acid-binding proteins"/>
    <property type="match status" value="1"/>
</dbReference>
<keyword evidence="8" id="KW-1185">Reference proteome</keyword>
<dbReference type="PANTHER" id="PTHR46109:SF1">
    <property type="entry name" value="PROTEIN LIN-28 HOMOLOG"/>
    <property type="match status" value="1"/>
</dbReference>
<dbReference type="Pfam" id="PF00313">
    <property type="entry name" value="CSD"/>
    <property type="match status" value="1"/>
</dbReference>